<dbReference type="Gene3D" id="3.40.50.720">
    <property type="entry name" value="NAD(P)-binding Rossmann-like Domain"/>
    <property type="match status" value="2"/>
</dbReference>
<keyword evidence="1" id="KW-0560">Oxidoreductase</keyword>
<dbReference type="InterPro" id="IPR006140">
    <property type="entry name" value="D-isomer_DH_NAD-bd"/>
</dbReference>
<dbReference type="InterPro" id="IPR036291">
    <property type="entry name" value="NAD(P)-bd_dom_sf"/>
</dbReference>
<dbReference type="GO" id="GO:0016616">
    <property type="term" value="F:oxidoreductase activity, acting on the CH-OH group of donors, NAD or NADP as acceptor"/>
    <property type="evidence" value="ECO:0007669"/>
    <property type="project" value="UniProtKB-ARBA"/>
</dbReference>
<name>H2BWD2_GILLR</name>
<dbReference type="AlphaFoldDB" id="H2BWD2"/>
<protein>
    <submittedName>
        <fullName evidence="4">D-isomer specific 2-hydroxyacid dehydrogenase NAD-binding</fullName>
    </submittedName>
</protein>
<dbReference type="eggNOG" id="COG0111">
    <property type="taxonomic scope" value="Bacteria"/>
</dbReference>
<organism evidence="4 5">
    <name type="scientific">Gillisia limnaea (strain DSM 15749 / LMG 21470 / R-8282)</name>
    <dbReference type="NCBI Taxonomy" id="865937"/>
    <lineage>
        <taxon>Bacteria</taxon>
        <taxon>Pseudomonadati</taxon>
        <taxon>Bacteroidota</taxon>
        <taxon>Flavobacteriia</taxon>
        <taxon>Flavobacteriales</taxon>
        <taxon>Flavobacteriaceae</taxon>
        <taxon>Gillisia</taxon>
    </lineage>
</organism>
<evidence type="ECO:0000256" key="1">
    <source>
        <dbReference type="ARBA" id="ARBA00023002"/>
    </source>
</evidence>
<proteinExistence type="predicted"/>
<dbReference type="PANTHER" id="PTHR43333:SF1">
    <property type="entry name" value="D-ISOMER SPECIFIC 2-HYDROXYACID DEHYDROGENASE NAD-BINDING DOMAIN-CONTAINING PROTEIN"/>
    <property type="match status" value="1"/>
</dbReference>
<keyword evidence="2" id="KW-0520">NAD</keyword>
<dbReference type="OrthoDB" id="9805416at2"/>
<dbReference type="HOGENOM" id="CLU_019796_1_0_10"/>
<evidence type="ECO:0000313" key="4">
    <source>
        <dbReference type="EMBL" id="EHQ01875.1"/>
    </source>
</evidence>
<gene>
    <name evidence="4" type="ORF">Gilli_1204</name>
</gene>
<accession>H2BWD2</accession>
<dbReference type="STRING" id="865937.Gilli_1204"/>
<dbReference type="GO" id="GO:0051287">
    <property type="term" value="F:NAD binding"/>
    <property type="evidence" value="ECO:0007669"/>
    <property type="project" value="InterPro"/>
</dbReference>
<evidence type="ECO:0000256" key="2">
    <source>
        <dbReference type="ARBA" id="ARBA00023027"/>
    </source>
</evidence>
<feature type="domain" description="D-isomer specific 2-hydroxyacid dehydrogenase NAD-binding" evidence="3">
    <location>
        <begin position="102"/>
        <end position="270"/>
    </location>
</feature>
<dbReference type="EMBL" id="JH594606">
    <property type="protein sequence ID" value="EHQ01875.1"/>
    <property type="molecule type" value="Genomic_DNA"/>
</dbReference>
<dbReference type="Pfam" id="PF02826">
    <property type="entry name" value="2-Hacid_dh_C"/>
    <property type="match status" value="1"/>
</dbReference>
<dbReference type="PROSITE" id="PS00671">
    <property type="entry name" value="D_2_HYDROXYACID_DH_3"/>
    <property type="match status" value="1"/>
</dbReference>
<dbReference type="SUPFAM" id="SSF52283">
    <property type="entry name" value="Formate/glycerate dehydrogenase catalytic domain-like"/>
    <property type="match status" value="1"/>
</dbReference>
<dbReference type="PANTHER" id="PTHR43333">
    <property type="entry name" value="2-HACID_DH_C DOMAIN-CONTAINING PROTEIN"/>
    <property type="match status" value="1"/>
</dbReference>
<evidence type="ECO:0000313" key="5">
    <source>
        <dbReference type="Proteomes" id="UP000003844"/>
    </source>
</evidence>
<dbReference type="RefSeq" id="WP_006988192.1">
    <property type="nucleotide sequence ID" value="NZ_JH594606.1"/>
</dbReference>
<dbReference type="Proteomes" id="UP000003844">
    <property type="component" value="Unassembled WGS sequence"/>
</dbReference>
<dbReference type="CDD" id="cd12164">
    <property type="entry name" value="GDH_like_2"/>
    <property type="match status" value="1"/>
</dbReference>
<keyword evidence="5" id="KW-1185">Reference proteome</keyword>
<sequence length="305" mass="34465">MSVIVISPGRDPEAWVQELKNQHPGMKIIAYPEEHAKEEVEYAVTWKHPRGIFKNYPNLKVIASMGAGVDHITSDPEIPENVTITRIIDDQLTIDMSAFVLALVMNHLRDLSFHHNHTSWEQTDYLRIEDQHIGVMGVGVLGSAVVKTLTNVGFEVSGWATQPKPDAAITIYGEDQLDEFLSQTNILVCLLPLTQQTENILNKELFQKLPKGAYIINVARGQHLVEHDLLEMVDTGHLSGASLDVFRKEPLPEEHPFWKNPKIRISPHIASVTDPRKVVPQLVQNYIRMTEGKPLKNIVKRQKGY</sequence>
<dbReference type="InterPro" id="IPR029753">
    <property type="entry name" value="D-isomer_DH_CS"/>
</dbReference>
<evidence type="ECO:0000259" key="3">
    <source>
        <dbReference type="Pfam" id="PF02826"/>
    </source>
</evidence>
<reference evidence="5" key="1">
    <citation type="journal article" date="2012" name="Stand. Genomic Sci.">
        <title>Genome sequence of the Antarctic rhodopsins-containing flavobacterium Gillisia limnaea type strain (R-8282(T)).</title>
        <authorList>
            <person name="Riedel T."/>
            <person name="Held B."/>
            <person name="Nolan M."/>
            <person name="Lucas S."/>
            <person name="Lapidus A."/>
            <person name="Tice H."/>
            <person name="Del Rio T.G."/>
            <person name="Cheng J.F."/>
            <person name="Han C."/>
            <person name="Tapia R."/>
            <person name="Goodwin L.A."/>
            <person name="Pitluck S."/>
            <person name="Liolios K."/>
            <person name="Mavromatis K."/>
            <person name="Pagani I."/>
            <person name="Ivanova N."/>
            <person name="Mikhailova N."/>
            <person name="Pati A."/>
            <person name="Chen A."/>
            <person name="Palaniappan K."/>
            <person name="Land M."/>
            <person name="Rohde M."/>
            <person name="Tindall B.J."/>
            <person name="Detter J.C."/>
            <person name="Goker M."/>
            <person name="Bristow J."/>
            <person name="Eisen J.A."/>
            <person name="Markowitz V."/>
            <person name="Hugenholtz P."/>
            <person name="Kyrpides N.C."/>
            <person name="Klenk H.P."/>
            <person name="Woyke T."/>
        </authorList>
    </citation>
    <scope>NUCLEOTIDE SEQUENCE [LARGE SCALE GENOMIC DNA]</scope>
    <source>
        <strain evidence="5">DSM 15749 / LMG 21470 / R-8282</strain>
    </source>
</reference>
<dbReference type="SUPFAM" id="SSF51735">
    <property type="entry name" value="NAD(P)-binding Rossmann-fold domains"/>
    <property type="match status" value="1"/>
</dbReference>